<evidence type="ECO:0000259" key="2">
    <source>
        <dbReference type="Pfam" id="PF04892"/>
    </source>
</evidence>
<proteinExistence type="predicted"/>
<organism evidence="3 4">
    <name type="scientific">Henriciella algicola</name>
    <dbReference type="NCBI Taxonomy" id="1608422"/>
    <lineage>
        <taxon>Bacteria</taxon>
        <taxon>Pseudomonadati</taxon>
        <taxon>Pseudomonadota</taxon>
        <taxon>Alphaproteobacteria</taxon>
        <taxon>Hyphomonadales</taxon>
        <taxon>Hyphomonadaceae</taxon>
        <taxon>Henriciella</taxon>
    </lineage>
</organism>
<gene>
    <name evidence="3" type="ORF">D1222_12715</name>
</gene>
<comment type="caution">
    <text evidence="3">The sequence shown here is derived from an EMBL/GenBank/DDBJ whole genome shotgun (WGS) entry which is preliminary data.</text>
</comment>
<keyword evidence="1" id="KW-0472">Membrane</keyword>
<dbReference type="AlphaFoldDB" id="A0A399RGU0"/>
<keyword evidence="1" id="KW-1133">Transmembrane helix</keyword>
<name>A0A399RGU0_9PROT</name>
<dbReference type="EMBL" id="QWGA01000007">
    <property type="protein sequence ID" value="RIJ29207.1"/>
    <property type="molecule type" value="Genomic_DNA"/>
</dbReference>
<accession>A0A399RGU0</accession>
<evidence type="ECO:0000256" key="1">
    <source>
        <dbReference type="SAM" id="Phobius"/>
    </source>
</evidence>
<feature type="domain" description="VanZ-like" evidence="2">
    <location>
        <begin position="34"/>
        <end position="111"/>
    </location>
</feature>
<dbReference type="RefSeq" id="WP_119454621.1">
    <property type="nucleotide sequence ID" value="NZ_QWGA01000007.1"/>
</dbReference>
<sequence length="125" mass="13512">MLIIGVWAARMCFVLIIAFLAFFSFIGPESEVDVRSVIPWDKARHVAAYFSLTLVGLLAFPNLSLITLSGGALIGSAIIEVTQPAVGRTFDLDDVLANGFGILAVAACVLLSNFRETVRAKRRKV</sequence>
<feature type="transmembrane region" description="Helical" evidence="1">
    <location>
        <begin position="6"/>
        <end position="26"/>
    </location>
</feature>
<feature type="transmembrane region" description="Helical" evidence="1">
    <location>
        <begin position="95"/>
        <end position="114"/>
    </location>
</feature>
<dbReference type="OrthoDB" id="582407at2"/>
<keyword evidence="1" id="KW-0812">Transmembrane</keyword>
<keyword evidence="4" id="KW-1185">Reference proteome</keyword>
<protein>
    <recommendedName>
        <fullName evidence="2">VanZ-like domain-containing protein</fullName>
    </recommendedName>
</protein>
<dbReference type="Pfam" id="PF04892">
    <property type="entry name" value="VanZ"/>
    <property type="match status" value="1"/>
</dbReference>
<evidence type="ECO:0000313" key="3">
    <source>
        <dbReference type="EMBL" id="RIJ29207.1"/>
    </source>
</evidence>
<evidence type="ECO:0000313" key="4">
    <source>
        <dbReference type="Proteomes" id="UP000265845"/>
    </source>
</evidence>
<reference evidence="3 4" key="1">
    <citation type="submission" date="2018-08" db="EMBL/GenBank/DDBJ databases">
        <title>Henriciella mobilis sp. nov., isolated from seawater.</title>
        <authorList>
            <person name="Cheng H."/>
            <person name="Wu Y.-H."/>
            <person name="Xu X.-W."/>
            <person name="Guo L.-L."/>
        </authorList>
    </citation>
    <scope>NUCLEOTIDE SEQUENCE [LARGE SCALE GENOMIC DNA]</scope>
    <source>
        <strain evidence="3 4">CCUG67844</strain>
    </source>
</reference>
<feature type="transmembrane region" description="Helical" evidence="1">
    <location>
        <begin position="47"/>
        <end position="75"/>
    </location>
</feature>
<dbReference type="InterPro" id="IPR006976">
    <property type="entry name" value="VanZ-like"/>
</dbReference>
<dbReference type="Proteomes" id="UP000265845">
    <property type="component" value="Unassembled WGS sequence"/>
</dbReference>